<evidence type="ECO:0000259" key="1">
    <source>
        <dbReference type="PROSITE" id="PS50075"/>
    </source>
</evidence>
<comment type="caution">
    <text evidence="2">The sequence shown here is derived from an EMBL/GenBank/DDBJ whole genome shotgun (WGS) entry which is preliminary data.</text>
</comment>
<dbReference type="EMBL" id="MLCO01000414">
    <property type="protein sequence ID" value="ONG44617.1"/>
    <property type="molecule type" value="Genomic_DNA"/>
</dbReference>
<dbReference type="SUPFAM" id="SSF47336">
    <property type="entry name" value="ACP-like"/>
    <property type="match status" value="1"/>
</dbReference>
<dbReference type="AlphaFoldDB" id="A0A1V2GV85"/>
<dbReference type="Proteomes" id="UP000188879">
    <property type="component" value="Unassembled WGS sequence"/>
</dbReference>
<proteinExistence type="predicted"/>
<accession>A0A1V2GV85</accession>
<dbReference type="InterPro" id="IPR009081">
    <property type="entry name" value="PP-bd_ACP"/>
</dbReference>
<evidence type="ECO:0000313" key="2">
    <source>
        <dbReference type="EMBL" id="ONG44617.1"/>
    </source>
</evidence>
<protein>
    <submittedName>
        <fullName evidence="2">Phosphopantetheine-binding protein</fullName>
    </submittedName>
</protein>
<name>A0A1V2GV85_9PROT</name>
<dbReference type="InterPro" id="IPR036736">
    <property type="entry name" value="ACP-like_sf"/>
</dbReference>
<evidence type="ECO:0000313" key="3">
    <source>
        <dbReference type="Proteomes" id="UP000188879"/>
    </source>
</evidence>
<gene>
    <name evidence="2" type="ORF">BKE38_27915</name>
</gene>
<dbReference type="PROSITE" id="PS50075">
    <property type="entry name" value="CARRIER"/>
    <property type="match status" value="1"/>
</dbReference>
<reference evidence="2 3" key="1">
    <citation type="submission" date="2016-10" db="EMBL/GenBank/DDBJ databases">
        <title>Draft Genome sequence of Roseomonas sp. strain M3.</title>
        <authorList>
            <person name="Subhash Y."/>
            <person name="Lee S."/>
        </authorList>
    </citation>
    <scope>NUCLEOTIDE SEQUENCE [LARGE SCALE GENOMIC DNA]</scope>
    <source>
        <strain evidence="2 3">M3</strain>
    </source>
</reference>
<dbReference type="Gene3D" id="1.10.1200.10">
    <property type="entry name" value="ACP-like"/>
    <property type="match status" value="1"/>
</dbReference>
<feature type="domain" description="Carrier" evidence="1">
    <location>
        <begin position="3"/>
        <end position="79"/>
    </location>
</feature>
<keyword evidence="3" id="KW-1185">Reference proteome</keyword>
<dbReference type="RefSeq" id="WP_076960486.1">
    <property type="nucleotide sequence ID" value="NZ_MLCO01000414.1"/>
</dbReference>
<sequence length="82" mass="9115">MTEHTPLTRSQMRDDIAKLLRMPAGEIGDDDDLGDLGLDSMRAMALLQRWTEGGLPLDFAEMAERPSLAAWWAAAERAQSKD</sequence>
<dbReference type="Pfam" id="PF00550">
    <property type="entry name" value="PP-binding"/>
    <property type="match status" value="1"/>
</dbReference>
<organism evidence="2 3">
    <name type="scientific">Teichococcus deserti</name>
    <dbReference type="NCBI Taxonomy" id="1817963"/>
    <lineage>
        <taxon>Bacteria</taxon>
        <taxon>Pseudomonadati</taxon>
        <taxon>Pseudomonadota</taxon>
        <taxon>Alphaproteobacteria</taxon>
        <taxon>Acetobacterales</taxon>
        <taxon>Roseomonadaceae</taxon>
        <taxon>Roseomonas</taxon>
    </lineage>
</organism>